<evidence type="ECO:0000313" key="11">
    <source>
        <dbReference type="EMBL" id="GAA6130272.1"/>
    </source>
</evidence>
<evidence type="ECO:0000256" key="5">
    <source>
        <dbReference type="ARBA" id="ARBA00022573"/>
    </source>
</evidence>
<evidence type="ECO:0000256" key="3">
    <source>
        <dbReference type="ARBA" id="ARBA00004953"/>
    </source>
</evidence>
<feature type="domain" description="Aminotransferase class I/classII large" evidence="10">
    <location>
        <begin position="66"/>
        <end position="297"/>
    </location>
</feature>
<dbReference type="Proteomes" id="UP001486808">
    <property type="component" value="Unassembled WGS sequence"/>
</dbReference>
<evidence type="ECO:0000259" key="10">
    <source>
        <dbReference type="Pfam" id="PF00155"/>
    </source>
</evidence>
<dbReference type="InterPro" id="IPR015421">
    <property type="entry name" value="PyrdxlP-dep_Trfase_major"/>
</dbReference>
<dbReference type="Gene3D" id="3.90.1150.10">
    <property type="entry name" value="Aspartate Aminotransferase, domain 1"/>
    <property type="match status" value="1"/>
</dbReference>
<evidence type="ECO:0000256" key="4">
    <source>
        <dbReference type="ARBA" id="ARBA00012285"/>
    </source>
</evidence>
<comment type="caution">
    <text evidence="11">The sequence shown here is derived from an EMBL/GenBank/DDBJ whole genome shotgun (WGS) entry which is preliminary data.</text>
</comment>
<evidence type="ECO:0000313" key="12">
    <source>
        <dbReference type="Proteomes" id="UP001486808"/>
    </source>
</evidence>
<evidence type="ECO:0000256" key="6">
    <source>
        <dbReference type="ARBA" id="ARBA00022898"/>
    </source>
</evidence>
<dbReference type="PROSITE" id="PS00105">
    <property type="entry name" value="AA_TRANSFER_CLASS_1"/>
    <property type="match status" value="1"/>
</dbReference>
<comment type="catalytic activity">
    <reaction evidence="9">
        <text>O-phospho-L-threonine + H(+) = (R)-1-aminopropan-2-yl phosphate + CO2</text>
        <dbReference type="Rhea" id="RHEA:11492"/>
        <dbReference type="ChEBI" id="CHEBI:15378"/>
        <dbReference type="ChEBI" id="CHEBI:16526"/>
        <dbReference type="ChEBI" id="CHEBI:58563"/>
        <dbReference type="ChEBI" id="CHEBI:58675"/>
        <dbReference type="EC" id="4.1.1.81"/>
    </reaction>
</comment>
<evidence type="ECO:0000256" key="8">
    <source>
        <dbReference type="ARBA" id="ARBA00029996"/>
    </source>
</evidence>
<keyword evidence="12" id="KW-1185">Reference proteome</keyword>
<evidence type="ECO:0000256" key="9">
    <source>
        <dbReference type="ARBA" id="ARBA00048531"/>
    </source>
</evidence>
<dbReference type="InterPro" id="IPR004838">
    <property type="entry name" value="NHTrfase_class1_PyrdxlP-BS"/>
</dbReference>
<dbReference type="EC" id="4.1.1.81" evidence="4"/>
<dbReference type="PANTHER" id="PTHR42885:SF1">
    <property type="entry name" value="THREONINE-PHOSPHATE DECARBOXYLASE"/>
    <property type="match status" value="1"/>
</dbReference>
<dbReference type="SUPFAM" id="SSF53383">
    <property type="entry name" value="PLP-dependent transferases"/>
    <property type="match status" value="1"/>
</dbReference>
<dbReference type="InterPro" id="IPR004839">
    <property type="entry name" value="Aminotransferase_I/II_large"/>
</dbReference>
<dbReference type="InterPro" id="IPR005860">
    <property type="entry name" value="CobD"/>
</dbReference>
<keyword evidence="5" id="KW-0169">Cobalamin biosynthesis</keyword>
<keyword evidence="7" id="KW-0456">Lyase</keyword>
<dbReference type="CDD" id="cd00609">
    <property type="entry name" value="AAT_like"/>
    <property type="match status" value="1"/>
</dbReference>
<dbReference type="InterPro" id="IPR015422">
    <property type="entry name" value="PyrdxlP-dep_Trfase_small"/>
</dbReference>
<gene>
    <name evidence="11" type="primary">cobD</name>
    <name evidence="11" type="ORF">NBRC116187_06320</name>
</gene>
<sequence length="330" mass="35988">MLEHGGRLRRAASEFGLPLEQWLDLSTGLAPYHWPIPPLPHSVWSRLPEPDDGLSEMAADYYAAPRALPVAGSQDAIQALPLLRRRCRVGIVEPTYAEHRQAWVRAGHEVVSLSSDVSAQQLGQLDVLVVVNPNNPTGQLISAERLLQWHQTLVAQGGWLVVDEAFMDVTPGCSLAPHSHLPGLIVLRSVGKFFGLAGLRLGFVLATVDLLAALEEQLGPWAVSGPARAVGQAILGDRHTQQLWRSRLLQDSDRLDALLNASGLQGGGGCGLFQWRQPGAAPALYRSLARRGVLVRLFPELAGVRFGLPRSESQWQRLQLALQNCLKELA</sequence>
<dbReference type="InterPro" id="IPR015424">
    <property type="entry name" value="PyrdxlP-dep_Trfase"/>
</dbReference>
<dbReference type="PANTHER" id="PTHR42885">
    <property type="entry name" value="HISTIDINOL-PHOSPHATE AMINOTRANSFERASE-RELATED"/>
    <property type="match status" value="1"/>
</dbReference>
<dbReference type="Pfam" id="PF00155">
    <property type="entry name" value="Aminotran_1_2"/>
    <property type="match status" value="1"/>
</dbReference>
<evidence type="ECO:0000256" key="1">
    <source>
        <dbReference type="ARBA" id="ARBA00001933"/>
    </source>
</evidence>
<keyword evidence="6" id="KW-0663">Pyridoxal phosphate</keyword>
<proteinExistence type="predicted"/>
<dbReference type="RefSeq" id="WP_353386393.1">
    <property type="nucleotide sequence ID" value="NZ_BAABWD010000001.1"/>
</dbReference>
<organism evidence="11 12">
    <name type="scientific">Halopseudomonas sabulinigri</name>
    <dbReference type="NCBI Taxonomy" id="472181"/>
    <lineage>
        <taxon>Bacteria</taxon>
        <taxon>Pseudomonadati</taxon>
        <taxon>Pseudomonadota</taxon>
        <taxon>Gammaproteobacteria</taxon>
        <taxon>Pseudomonadales</taxon>
        <taxon>Pseudomonadaceae</taxon>
        <taxon>Halopseudomonas</taxon>
    </lineage>
</organism>
<accession>A0ABP9ZLE5</accession>
<dbReference type="Gene3D" id="3.40.640.10">
    <property type="entry name" value="Type I PLP-dependent aspartate aminotransferase-like (Major domain)"/>
    <property type="match status" value="1"/>
</dbReference>
<dbReference type="EMBL" id="BAABWD010000001">
    <property type="protein sequence ID" value="GAA6130272.1"/>
    <property type="molecule type" value="Genomic_DNA"/>
</dbReference>
<evidence type="ECO:0000256" key="2">
    <source>
        <dbReference type="ARBA" id="ARBA00003444"/>
    </source>
</evidence>
<comment type="pathway">
    <text evidence="3">Cofactor biosynthesis; adenosylcobalamin biosynthesis.</text>
</comment>
<evidence type="ECO:0000256" key="7">
    <source>
        <dbReference type="ARBA" id="ARBA00023239"/>
    </source>
</evidence>
<name>A0ABP9ZLE5_9GAMM</name>
<protein>
    <recommendedName>
        <fullName evidence="4">threonine-phosphate decarboxylase</fullName>
        <ecNumber evidence="4">4.1.1.81</ecNumber>
    </recommendedName>
    <alternativeName>
        <fullName evidence="8">L-threonine-O-3-phosphate decarboxylase</fullName>
    </alternativeName>
</protein>
<dbReference type="NCBIfam" id="TIGR01140">
    <property type="entry name" value="L_thr_O3P_dcar"/>
    <property type="match status" value="1"/>
</dbReference>
<comment type="cofactor">
    <cofactor evidence="1">
        <name>pyridoxal 5'-phosphate</name>
        <dbReference type="ChEBI" id="CHEBI:597326"/>
    </cofactor>
</comment>
<comment type="function">
    <text evidence="2">Decarboxylates L-threonine-O-3-phosphate to yield (R)-1-amino-2-propanol O-2-phosphate, the precursor for the linkage between the nucleotide loop and the corrin ring in cobalamin.</text>
</comment>
<reference evidence="11 12" key="1">
    <citation type="submission" date="2024-04" db="EMBL/GenBank/DDBJ databases">
        <title>Draft genome sequence of Halopseudomonas sabulinigri NBRC 116187.</title>
        <authorList>
            <person name="Miyakawa T."/>
            <person name="Kusuya Y."/>
            <person name="Miura T."/>
        </authorList>
    </citation>
    <scope>NUCLEOTIDE SEQUENCE [LARGE SCALE GENOMIC DNA]</scope>
    <source>
        <strain evidence="11 12">4NH20-0042</strain>
    </source>
</reference>